<sequence>MLSLSHIHNLDNARRLFDEMVRMSPLPGAVAFNKLLRGVVKMEHYSLALSMFDEMREMHVQQMTAALT</sequence>
<dbReference type="Pfam" id="PF01535">
    <property type="entry name" value="PPR"/>
    <property type="match status" value="2"/>
</dbReference>
<evidence type="ECO:0000313" key="4">
    <source>
        <dbReference type="Proteomes" id="UP000250235"/>
    </source>
</evidence>
<evidence type="ECO:0000256" key="1">
    <source>
        <dbReference type="ARBA" id="ARBA00022737"/>
    </source>
</evidence>
<gene>
    <name evidence="3" type="ORF">F511_05431</name>
</gene>
<dbReference type="NCBIfam" id="TIGR00756">
    <property type="entry name" value="PPR"/>
    <property type="match status" value="1"/>
</dbReference>
<dbReference type="InterPro" id="IPR011990">
    <property type="entry name" value="TPR-like_helical_dom_sf"/>
</dbReference>
<name>A0A2Z7BMI8_9LAMI</name>
<dbReference type="InterPro" id="IPR002885">
    <property type="entry name" value="PPR_rpt"/>
</dbReference>
<keyword evidence="4" id="KW-1185">Reference proteome</keyword>
<feature type="repeat" description="PPR" evidence="2">
    <location>
        <begin position="28"/>
        <end position="62"/>
    </location>
</feature>
<proteinExistence type="predicted"/>
<dbReference type="Gene3D" id="1.25.40.10">
    <property type="entry name" value="Tetratricopeptide repeat domain"/>
    <property type="match status" value="1"/>
</dbReference>
<protein>
    <submittedName>
        <fullName evidence="3">Pentatricopeptide repeat-containing protein mitochondrial-like</fullName>
    </submittedName>
</protein>
<accession>A0A2Z7BMI8</accession>
<dbReference type="PROSITE" id="PS51375">
    <property type="entry name" value="PPR"/>
    <property type="match status" value="1"/>
</dbReference>
<dbReference type="AlphaFoldDB" id="A0A2Z7BMI8"/>
<reference evidence="3 4" key="1">
    <citation type="journal article" date="2015" name="Proc. Natl. Acad. Sci. U.S.A.">
        <title>The resurrection genome of Boea hygrometrica: A blueprint for survival of dehydration.</title>
        <authorList>
            <person name="Xiao L."/>
            <person name="Yang G."/>
            <person name="Zhang L."/>
            <person name="Yang X."/>
            <person name="Zhao S."/>
            <person name="Ji Z."/>
            <person name="Zhou Q."/>
            <person name="Hu M."/>
            <person name="Wang Y."/>
            <person name="Chen M."/>
            <person name="Xu Y."/>
            <person name="Jin H."/>
            <person name="Xiao X."/>
            <person name="Hu G."/>
            <person name="Bao F."/>
            <person name="Hu Y."/>
            <person name="Wan P."/>
            <person name="Li L."/>
            <person name="Deng X."/>
            <person name="Kuang T."/>
            <person name="Xiang C."/>
            <person name="Zhu J.K."/>
            <person name="Oliver M.J."/>
            <person name="He Y."/>
        </authorList>
    </citation>
    <scope>NUCLEOTIDE SEQUENCE [LARGE SCALE GENOMIC DNA]</scope>
    <source>
        <strain evidence="4">cv. XS01</strain>
    </source>
</reference>
<organism evidence="3 4">
    <name type="scientific">Dorcoceras hygrometricum</name>
    <dbReference type="NCBI Taxonomy" id="472368"/>
    <lineage>
        <taxon>Eukaryota</taxon>
        <taxon>Viridiplantae</taxon>
        <taxon>Streptophyta</taxon>
        <taxon>Embryophyta</taxon>
        <taxon>Tracheophyta</taxon>
        <taxon>Spermatophyta</taxon>
        <taxon>Magnoliopsida</taxon>
        <taxon>eudicotyledons</taxon>
        <taxon>Gunneridae</taxon>
        <taxon>Pentapetalae</taxon>
        <taxon>asterids</taxon>
        <taxon>lamiids</taxon>
        <taxon>Lamiales</taxon>
        <taxon>Gesneriaceae</taxon>
        <taxon>Didymocarpoideae</taxon>
        <taxon>Trichosporeae</taxon>
        <taxon>Loxocarpinae</taxon>
        <taxon>Dorcoceras</taxon>
    </lineage>
</organism>
<dbReference type="OrthoDB" id="1934535at2759"/>
<evidence type="ECO:0000256" key="2">
    <source>
        <dbReference type="PROSITE-ProRule" id="PRU00708"/>
    </source>
</evidence>
<evidence type="ECO:0000313" key="3">
    <source>
        <dbReference type="EMBL" id="KZV33308.1"/>
    </source>
</evidence>
<dbReference type="EMBL" id="KV005921">
    <property type="protein sequence ID" value="KZV33308.1"/>
    <property type="molecule type" value="Genomic_DNA"/>
</dbReference>
<dbReference type="Proteomes" id="UP000250235">
    <property type="component" value="Unassembled WGS sequence"/>
</dbReference>
<keyword evidence="1" id="KW-0677">Repeat</keyword>